<comment type="similarity">
    <text evidence="2">Belongs to the ATP-dependent AMP-binding enzyme family.</text>
</comment>
<keyword evidence="5" id="KW-1185">Reference proteome</keyword>
<evidence type="ECO:0000256" key="1">
    <source>
        <dbReference type="ARBA" id="ARBA00001957"/>
    </source>
</evidence>
<evidence type="ECO:0000313" key="4">
    <source>
        <dbReference type="EMBL" id="MDQ0272984.1"/>
    </source>
</evidence>
<evidence type="ECO:0000313" key="5">
    <source>
        <dbReference type="Proteomes" id="UP001238088"/>
    </source>
</evidence>
<dbReference type="Gene3D" id="3.30.559.30">
    <property type="entry name" value="Nonribosomal peptide synthetase, condensation domain"/>
    <property type="match status" value="1"/>
</dbReference>
<comment type="cofactor">
    <cofactor evidence="1">
        <name>pantetheine 4'-phosphate</name>
        <dbReference type="ChEBI" id="CHEBI:47942"/>
    </cofactor>
</comment>
<reference evidence="4 5" key="1">
    <citation type="submission" date="2023-07" db="EMBL/GenBank/DDBJ databases">
        <title>Genomic Encyclopedia of Type Strains, Phase IV (KMG-IV): sequencing the most valuable type-strain genomes for metagenomic binning, comparative biology and taxonomic classification.</title>
        <authorList>
            <person name="Goeker M."/>
        </authorList>
    </citation>
    <scope>NUCLEOTIDE SEQUENCE [LARGE SCALE GENOMIC DNA]</scope>
    <source>
        <strain evidence="4 5">DSM 23494</strain>
    </source>
</reference>
<dbReference type="Pfam" id="PF13193">
    <property type="entry name" value="AMP-binding_C"/>
    <property type="match status" value="1"/>
</dbReference>
<dbReference type="SUPFAM" id="SSF52777">
    <property type="entry name" value="CoA-dependent acyltransferases"/>
    <property type="match status" value="2"/>
</dbReference>
<dbReference type="InterPro" id="IPR001242">
    <property type="entry name" value="Condensation_dom"/>
</dbReference>
<dbReference type="InterPro" id="IPR010071">
    <property type="entry name" value="AA_adenyl_dom"/>
</dbReference>
<dbReference type="Gene3D" id="3.30.300.30">
    <property type="match status" value="1"/>
</dbReference>
<dbReference type="RefSeq" id="WP_307478510.1">
    <property type="nucleotide sequence ID" value="NZ_JAUSUB010000031.1"/>
</dbReference>
<dbReference type="SUPFAM" id="SSF56801">
    <property type="entry name" value="Acetyl-CoA synthetase-like"/>
    <property type="match status" value="1"/>
</dbReference>
<dbReference type="InterPro" id="IPR045851">
    <property type="entry name" value="AMP-bd_C_sf"/>
</dbReference>
<dbReference type="InterPro" id="IPR025110">
    <property type="entry name" value="AMP-bd_C"/>
</dbReference>
<proteinExistence type="inferred from homology"/>
<feature type="domain" description="Carrier" evidence="3">
    <location>
        <begin position="1004"/>
        <end position="1078"/>
    </location>
</feature>
<sequence>MKSLSERINALTPEQRVLFESQLNEKKLNSKLESTLKSKRIPSRNHTIPSPLSIDQERLWFFNRMHPEVSAYNVYGVAKFKGKLNHKALEHSINTIIQRHEAWRTVFDVREPLQVVLPELKIEIPTVDVSNLNPPKQEEEIQRLVKEEVQRLFNLEKGPLVRFKLFYQSKTEAMLVMTVHHIVMDHLSFSIFFEEMVASYKAFLDDTTAHLPDLPVQYADYTEWQREYLQGETKENLLSFWRDQLKGSDYVLDITTDFPRTPAVTYSGARSFIDISKEDLDSLKEIAKKENATPFMIFLTAFKVLLHRYTGQSDIIVGSPLANRNRLELEKVIGYFLTMGAFRSDISGDMSFRELLKNVRETSIGVYKNQDLPIGLLLDEIKVPVDPSRNPLFQAVFVYVEEHEDKLKLPEVEIEFQLIDGMTAKYDITIGFTESKKGLEGFFEYSPDLFREETIKNMKEHFCRLLKEIIKNPDMKISDMKMLSDEEQKQQLLNWNKTEKQRSFDQLLHLLVEKQAAKTPETIAIKYGHTTLTYRELNERSNQLAHLLINSGVKKQVKVGMVMDTSLEMVIGMLGIFKAGCVYVPVESSFPEDRIQYILDDSGVEVLVTQSKSDVGNAVNAQRKIYLDHTLSAIKDESNSNIQTDISAYDLAYIMYTSGSTGKPKGVALEHSGICNLIEHSVSLLGLAESSRMLQLSSINFDTSIAEMFSALSSGATLCIAPIEARAGGMDLIQYITEEKVTTMMLTPTIISSISPDQLPDSVNTMGTGAEPCTLEIRDWKTENRRVLNIYGPTETSIYVLANDFEYDDKPSCIGRPVQNTKVYILDSRQQLVPTGVRGELYVGGAGVARGYINNQQQTKEKFIKNPFRDGEYMYRTGDFAKWLPDGKVEILGRKDDQVKIKGVRIETGEIETVLSHYPDIEEAVVMSRSNSINSQFLCAYYQATKEVDEETLRAFLMKQLPTYMIPSHYVRIDKLPIGDSGKLDKKALPEPDIVSKDRRNYISPVSESEKIMVLVWEEVLGIKNIGLEDSFFNLGGDSLKAIQVSSSLYKHGWEFEMKQIFLNPVLKDLCFYLKPITDEDEEQRIGTFLTQKGKPIVFCFPPVTGFGVAYYQLARNLGNYTIYSFDYLKDTHKIKLYAQKIIEVQPEGPYVLMGYSAGGKIAFEVAKELEQVHRRVVADMIMIEAYRVKRTDAMTEESIEDNLKILMENPTREYLKGALFSDRDKDRIRDFMRYVFSLEGSGEIEANIHLIHSPDYERNEHYEYEEWFLSTNGEISHVEGYGLHNTMLFTENADKNGIVVENILSTKVFPFTKNFT</sequence>
<dbReference type="Pfam" id="PF00550">
    <property type="entry name" value="PP-binding"/>
    <property type="match status" value="1"/>
</dbReference>
<organism evidence="4 5">
    <name type="scientific">Cytobacillus purgationiresistens</name>
    <dbReference type="NCBI Taxonomy" id="863449"/>
    <lineage>
        <taxon>Bacteria</taxon>
        <taxon>Bacillati</taxon>
        <taxon>Bacillota</taxon>
        <taxon>Bacilli</taxon>
        <taxon>Bacillales</taxon>
        <taxon>Bacillaceae</taxon>
        <taxon>Cytobacillus</taxon>
    </lineage>
</organism>
<dbReference type="Gene3D" id="2.30.38.10">
    <property type="entry name" value="Luciferase, Domain 3"/>
    <property type="match status" value="1"/>
</dbReference>
<dbReference type="PROSITE" id="PS00455">
    <property type="entry name" value="AMP_BINDING"/>
    <property type="match status" value="1"/>
</dbReference>
<dbReference type="InterPro" id="IPR029058">
    <property type="entry name" value="AB_hydrolase_fold"/>
</dbReference>
<dbReference type="Gene3D" id="3.30.559.10">
    <property type="entry name" value="Chloramphenicol acetyltransferase-like domain"/>
    <property type="match status" value="1"/>
</dbReference>
<comment type="caution">
    <text evidence="4">The sequence shown here is derived from an EMBL/GenBank/DDBJ whole genome shotgun (WGS) entry which is preliminary data.</text>
</comment>
<dbReference type="Pfam" id="PF00501">
    <property type="entry name" value="AMP-binding"/>
    <property type="match status" value="1"/>
</dbReference>
<evidence type="ECO:0000259" key="3">
    <source>
        <dbReference type="PROSITE" id="PS50075"/>
    </source>
</evidence>
<dbReference type="Proteomes" id="UP001238088">
    <property type="component" value="Unassembled WGS sequence"/>
</dbReference>
<protein>
    <submittedName>
        <fullName evidence="4">Amino acid adenylation domain-containing protein</fullName>
    </submittedName>
</protein>
<dbReference type="InterPro" id="IPR020845">
    <property type="entry name" value="AMP-binding_CS"/>
</dbReference>
<dbReference type="Pfam" id="PF00668">
    <property type="entry name" value="Condensation"/>
    <property type="match status" value="1"/>
</dbReference>
<dbReference type="Pfam" id="PF00975">
    <property type="entry name" value="Thioesterase"/>
    <property type="match status" value="1"/>
</dbReference>
<evidence type="ECO:0000256" key="2">
    <source>
        <dbReference type="ARBA" id="ARBA00006432"/>
    </source>
</evidence>
<dbReference type="CDD" id="cd19531">
    <property type="entry name" value="LCL_NRPS-like"/>
    <property type="match status" value="1"/>
</dbReference>
<dbReference type="InterPro" id="IPR036736">
    <property type="entry name" value="ACP-like_sf"/>
</dbReference>
<dbReference type="Gene3D" id="3.40.50.1820">
    <property type="entry name" value="alpha/beta hydrolase"/>
    <property type="match status" value="1"/>
</dbReference>
<dbReference type="Gene3D" id="1.10.1200.10">
    <property type="entry name" value="ACP-like"/>
    <property type="match status" value="1"/>
</dbReference>
<dbReference type="PANTHER" id="PTHR45527">
    <property type="entry name" value="NONRIBOSOMAL PEPTIDE SYNTHETASE"/>
    <property type="match status" value="1"/>
</dbReference>
<accession>A0ABU0ANW9</accession>
<name>A0ABU0ANW9_9BACI</name>
<dbReference type="InterPro" id="IPR001031">
    <property type="entry name" value="Thioesterase"/>
</dbReference>
<dbReference type="InterPro" id="IPR000873">
    <property type="entry name" value="AMP-dep_synth/lig_dom"/>
</dbReference>
<dbReference type="Gene3D" id="1.10.287.490">
    <property type="entry name" value="Helix hairpin bin"/>
    <property type="match status" value="1"/>
</dbReference>
<dbReference type="PROSITE" id="PS50075">
    <property type="entry name" value="CARRIER"/>
    <property type="match status" value="1"/>
</dbReference>
<dbReference type="Gene3D" id="3.40.50.980">
    <property type="match status" value="2"/>
</dbReference>
<dbReference type="NCBIfam" id="TIGR01733">
    <property type="entry name" value="AA-adenyl-dom"/>
    <property type="match status" value="1"/>
</dbReference>
<dbReference type="SUPFAM" id="SSF47336">
    <property type="entry name" value="ACP-like"/>
    <property type="match status" value="1"/>
</dbReference>
<dbReference type="InterPro" id="IPR009081">
    <property type="entry name" value="PP-bd_ACP"/>
</dbReference>
<gene>
    <name evidence="4" type="ORF">J2S17_004878</name>
</gene>
<dbReference type="CDD" id="cd05930">
    <property type="entry name" value="A_NRPS"/>
    <property type="match status" value="1"/>
</dbReference>
<dbReference type="EMBL" id="JAUSUB010000031">
    <property type="protein sequence ID" value="MDQ0272984.1"/>
    <property type="molecule type" value="Genomic_DNA"/>
</dbReference>
<dbReference type="InterPro" id="IPR023213">
    <property type="entry name" value="CAT-like_dom_sf"/>
</dbReference>
<dbReference type="PANTHER" id="PTHR45527:SF1">
    <property type="entry name" value="FATTY ACID SYNTHASE"/>
    <property type="match status" value="1"/>
</dbReference>
<dbReference type="SUPFAM" id="SSF53474">
    <property type="entry name" value="alpha/beta-Hydrolases"/>
    <property type="match status" value="1"/>
</dbReference>